<protein>
    <recommendedName>
        <fullName evidence="3">SHS2 domain-containing protein</fullName>
    </recommendedName>
</protein>
<dbReference type="PANTHER" id="PTHR32432">
    <property type="entry name" value="CELL DIVISION PROTEIN FTSA-RELATED"/>
    <property type="match status" value="1"/>
</dbReference>
<evidence type="ECO:0000313" key="2">
    <source>
        <dbReference type="Proteomes" id="UP000230731"/>
    </source>
</evidence>
<dbReference type="InterPro" id="IPR043129">
    <property type="entry name" value="ATPase_NBD"/>
</dbReference>
<dbReference type="Pfam" id="PF11104">
    <property type="entry name" value="PilM_2"/>
    <property type="match status" value="1"/>
</dbReference>
<dbReference type="InterPro" id="IPR005883">
    <property type="entry name" value="PilM"/>
</dbReference>
<dbReference type="PIRSF" id="PIRSF019169">
    <property type="entry name" value="PilM"/>
    <property type="match status" value="1"/>
</dbReference>
<dbReference type="SUPFAM" id="SSF53067">
    <property type="entry name" value="Actin-like ATPase domain"/>
    <property type="match status" value="2"/>
</dbReference>
<dbReference type="NCBIfam" id="TIGR01175">
    <property type="entry name" value="pilM"/>
    <property type="match status" value="1"/>
</dbReference>
<organism evidence="1 2">
    <name type="scientific">Candidatus Andersenbacteria bacterium CG10_big_fil_rev_8_21_14_0_10_54_11</name>
    <dbReference type="NCBI Taxonomy" id="1974485"/>
    <lineage>
        <taxon>Bacteria</taxon>
        <taxon>Candidatus Anderseniibacteriota</taxon>
    </lineage>
</organism>
<dbReference type="AlphaFoldDB" id="A0A2M6X0I7"/>
<reference evidence="2" key="1">
    <citation type="submission" date="2017-09" db="EMBL/GenBank/DDBJ databases">
        <title>Depth-based differentiation of microbial function through sediment-hosted aquifers and enrichment of novel symbionts in the deep terrestrial subsurface.</title>
        <authorList>
            <person name="Probst A.J."/>
            <person name="Ladd B."/>
            <person name="Jarett J.K."/>
            <person name="Geller-Mcgrath D.E."/>
            <person name="Sieber C.M.K."/>
            <person name="Emerson J.B."/>
            <person name="Anantharaman K."/>
            <person name="Thomas B.C."/>
            <person name="Malmstrom R."/>
            <person name="Stieglmeier M."/>
            <person name="Klingl A."/>
            <person name="Woyke T."/>
            <person name="Ryan C.M."/>
            <person name="Banfield J.F."/>
        </authorList>
    </citation>
    <scope>NUCLEOTIDE SEQUENCE [LARGE SCALE GENOMIC DNA]</scope>
</reference>
<dbReference type="Proteomes" id="UP000230731">
    <property type="component" value="Unassembled WGS sequence"/>
</dbReference>
<dbReference type="Gene3D" id="3.30.420.40">
    <property type="match status" value="2"/>
</dbReference>
<proteinExistence type="predicted"/>
<dbReference type="EMBL" id="PEZP01000003">
    <property type="protein sequence ID" value="PIT98517.1"/>
    <property type="molecule type" value="Genomic_DNA"/>
</dbReference>
<name>A0A2M6X0I7_9BACT</name>
<evidence type="ECO:0000313" key="1">
    <source>
        <dbReference type="EMBL" id="PIT98517.1"/>
    </source>
</evidence>
<sequence>MIGIDISDRSIKVVEVTDEPLPVLQTVCWSPLPPQLMERGLVKDVVRLSAELQTALTKCSPRPVAGELVVASIPESQSFMRVLDVPAVNEQEAGEVIQWVVRRHIPFDLERVYLDWEPVLGQPQNLPRQQVVVGAAQREVVDPLLTVLDSLGLSVVALELESQAVVRCLLPRDTEELQEIRGVLIVDIGATLTDIALFDRGAIRYTANIPWGGDDLTRRLVESMGVSPEEAVLLKSADDVGSEPNGAQVVEVLRGGVLDLAKRVARVADEIAAELPAEQHMRAILLSGGSANVAGMTELFLSLFPGVPIQLGNPLTNVSAGGRRGLMLSRSDAMHFTTAIGLALRPVDTMV</sequence>
<accession>A0A2M6X0I7</accession>
<gene>
    <name evidence="1" type="ORF">COT71_00255</name>
</gene>
<evidence type="ECO:0008006" key="3">
    <source>
        <dbReference type="Google" id="ProtNLM"/>
    </source>
</evidence>
<dbReference type="PANTHER" id="PTHR32432:SF3">
    <property type="entry name" value="ETHANOLAMINE UTILIZATION PROTEIN EUTJ"/>
    <property type="match status" value="1"/>
</dbReference>
<dbReference type="InterPro" id="IPR050696">
    <property type="entry name" value="FtsA/MreB"/>
</dbReference>
<dbReference type="CDD" id="cd24049">
    <property type="entry name" value="ASKHA_NBD_PilM"/>
    <property type="match status" value="1"/>
</dbReference>
<comment type="caution">
    <text evidence="1">The sequence shown here is derived from an EMBL/GenBank/DDBJ whole genome shotgun (WGS) entry which is preliminary data.</text>
</comment>
<dbReference type="Gene3D" id="3.30.1490.300">
    <property type="match status" value="1"/>
</dbReference>